<dbReference type="CDD" id="cd07377">
    <property type="entry name" value="WHTH_GntR"/>
    <property type="match status" value="1"/>
</dbReference>
<feature type="domain" description="HTH gntR-type" evidence="4">
    <location>
        <begin position="7"/>
        <end position="75"/>
    </location>
</feature>
<dbReference type="PROSITE" id="PS50949">
    <property type="entry name" value="HTH_GNTR"/>
    <property type="match status" value="1"/>
</dbReference>
<organism evidence="5 6">
    <name type="scientific">Companilactobacillus keshanensis</name>
    <dbReference type="NCBI Taxonomy" id="2486003"/>
    <lineage>
        <taxon>Bacteria</taxon>
        <taxon>Bacillati</taxon>
        <taxon>Bacillota</taxon>
        <taxon>Bacilli</taxon>
        <taxon>Lactobacillales</taxon>
        <taxon>Lactobacillaceae</taxon>
        <taxon>Companilactobacillus</taxon>
    </lineage>
</organism>
<reference evidence="6" key="1">
    <citation type="journal article" date="2019" name="Int. J. Syst. Evol. Microbiol.">
        <title>The Global Catalogue of Microorganisms (GCM) 10K type strain sequencing project: providing services to taxonomists for standard genome sequencing and annotation.</title>
        <authorList>
            <consortium name="The Broad Institute Genomics Platform"/>
            <consortium name="The Broad Institute Genome Sequencing Center for Infectious Disease"/>
            <person name="Wu L."/>
            <person name="Ma J."/>
        </authorList>
    </citation>
    <scope>NUCLEOTIDE SEQUENCE [LARGE SCALE GENOMIC DNA]</scope>
    <source>
        <strain evidence="6">CCM 8936</strain>
    </source>
</reference>
<dbReference type="SUPFAM" id="SSF46785">
    <property type="entry name" value="Winged helix' DNA-binding domain"/>
    <property type="match status" value="1"/>
</dbReference>
<dbReference type="Gene3D" id="1.10.10.10">
    <property type="entry name" value="Winged helix-like DNA-binding domain superfamily/Winged helix DNA-binding domain"/>
    <property type="match status" value="1"/>
</dbReference>
<dbReference type="Pfam" id="PF00392">
    <property type="entry name" value="GntR"/>
    <property type="match status" value="1"/>
</dbReference>
<dbReference type="Proteomes" id="UP001597251">
    <property type="component" value="Unassembled WGS sequence"/>
</dbReference>
<dbReference type="RefSeq" id="WP_125675191.1">
    <property type="nucleotide sequence ID" value="NZ_JBHTOI010000004.1"/>
</dbReference>
<accession>A0ABW4BSQ5</accession>
<dbReference type="SMART" id="SM00345">
    <property type="entry name" value="HTH_GNTR"/>
    <property type="match status" value="1"/>
</dbReference>
<keyword evidence="3" id="KW-0804">Transcription</keyword>
<name>A0ABW4BSQ5_9LACO</name>
<dbReference type="PANTHER" id="PTHR38445">
    <property type="entry name" value="HTH-TYPE TRANSCRIPTIONAL REPRESSOR YTRA"/>
    <property type="match status" value="1"/>
</dbReference>
<keyword evidence="2" id="KW-0238">DNA-binding</keyword>
<keyword evidence="1" id="KW-0805">Transcription regulation</keyword>
<evidence type="ECO:0000256" key="2">
    <source>
        <dbReference type="ARBA" id="ARBA00023125"/>
    </source>
</evidence>
<proteinExistence type="predicted"/>
<dbReference type="InterPro" id="IPR000524">
    <property type="entry name" value="Tscrpt_reg_HTH_GntR"/>
</dbReference>
<keyword evidence="6" id="KW-1185">Reference proteome</keyword>
<sequence length="124" mass="14214">MNFDDKIPIYYQIKNHLYYQIVAGTLAPGVKLPSVRQLAVDVTANVNTVQHALTEMLDEKIIESKRGKGNFVTEDIDSIKQLKDKLVIEQISLSYKKLHALSLTDTEIITEFKKYMKNRSDIND</sequence>
<evidence type="ECO:0000313" key="6">
    <source>
        <dbReference type="Proteomes" id="UP001597251"/>
    </source>
</evidence>
<gene>
    <name evidence="5" type="ORF">ACFQ42_01845</name>
</gene>
<evidence type="ECO:0000256" key="1">
    <source>
        <dbReference type="ARBA" id="ARBA00023015"/>
    </source>
</evidence>
<evidence type="ECO:0000259" key="4">
    <source>
        <dbReference type="PROSITE" id="PS50949"/>
    </source>
</evidence>
<dbReference type="InterPro" id="IPR036390">
    <property type="entry name" value="WH_DNA-bd_sf"/>
</dbReference>
<protein>
    <submittedName>
        <fullName evidence="5">GntR family transcriptional regulator</fullName>
    </submittedName>
</protein>
<comment type="caution">
    <text evidence="5">The sequence shown here is derived from an EMBL/GenBank/DDBJ whole genome shotgun (WGS) entry which is preliminary data.</text>
</comment>
<evidence type="ECO:0000313" key="5">
    <source>
        <dbReference type="EMBL" id="MFD1417502.1"/>
    </source>
</evidence>
<dbReference type="PANTHER" id="PTHR38445:SF9">
    <property type="entry name" value="HTH-TYPE TRANSCRIPTIONAL REPRESSOR YTRA"/>
    <property type="match status" value="1"/>
</dbReference>
<evidence type="ECO:0000256" key="3">
    <source>
        <dbReference type="ARBA" id="ARBA00023163"/>
    </source>
</evidence>
<dbReference type="EMBL" id="JBHTOI010000004">
    <property type="protein sequence ID" value="MFD1417502.1"/>
    <property type="molecule type" value="Genomic_DNA"/>
</dbReference>
<dbReference type="InterPro" id="IPR036388">
    <property type="entry name" value="WH-like_DNA-bd_sf"/>
</dbReference>